<feature type="region of interest" description="Disordered" evidence="3">
    <location>
        <begin position="646"/>
        <end position="665"/>
    </location>
</feature>
<comment type="pathway">
    <text evidence="1">Protein modification; protein ubiquitination.</text>
</comment>
<evidence type="ECO:0000313" key="6">
    <source>
        <dbReference type="Proteomes" id="UP000636709"/>
    </source>
</evidence>
<dbReference type="OrthoDB" id="718203at2759"/>
<comment type="caution">
    <text evidence="5">The sequence shown here is derived from an EMBL/GenBank/DDBJ whole genome shotgun (WGS) entry which is preliminary data.</text>
</comment>
<feature type="compositionally biased region" description="Polar residues" evidence="3">
    <location>
        <begin position="1110"/>
        <end position="1120"/>
    </location>
</feature>
<accession>A0A835EGL9</accession>
<dbReference type="Gene3D" id="1.25.40.420">
    <property type="match status" value="2"/>
</dbReference>
<comment type="similarity">
    <text evidence="2">Belongs to the Tdpoz family.</text>
</comment>
<dbReference type="InterPro" id="IPR000210">
    <property type="entry name" value="BTB/POZ_dom"/>
</dbReference>
<dbReference type="PROSITE" id="PS50097">
    <property type="entry name" value="BTB"/>
    <property type="match status" value="2"/>
</dbReference>
<dbReference type="Pfam" id="PF00651">
    <property type="entry name" value="BTB"/>
    <property type="match status" value="2"/>
</dbReference>
<dbReference type="Gene3D" id="3.30.710.10">
    <property type="entry name" value="Potassium Channel Kv1.1, Chain A"/>
    <property type="match status" value="2"/>
</dbReference>
<dbReference type="InterPro" id="IPR056423">
    <property type="entry name" value="BACK_BPM_SPOP"/>
</dbReference>
<feature type="region of interest" description="Disordered" evidence="3">
    <location>
        <begin position="1096"/>
        <end position="1120"/>
    </location>
</feature>
<dbReference type="SUPFAM" id="SSF54695">
    <property type="entry name" value="POZ domain"/>
    <property type="match status" value="2"/>
</dbReference>
<evidence type="ECO:0000256" key="3">
    <source>
        <dbReference type="SAM" id="MobiDB-lite"/>
    </source>
</evidence>
<sequence>MPPAAYVDLTEAARSVQMFKINGFSATKEKPDGYTWWKVCTVGGHDWRIEFHPRLSCPSYQYTDWIMFRVRLISTGARDVAASFSCRLVEPSSPGGSYLDLEEITSAMFHENHEREVLLIRRTDLEGSQRQYVKDDCILVQCAINVLPGKPKDPAAAAKASLRVPSSDLHQQFGELLRSQKGADVTFLVAGERIPAHRSVLAARSPVFMAELLFGDDDTKEYASSRPCVVIDDMEPEVFRAMLRFVYTDTVPELDLLKGEQARAMATRLLEAGERYGLRRLSRICVEKICRVISVDTVATTLALAERHGCSKLKAKCIKFTLANLGAVSATEGYKHLEAICPSDLHPMTTERGGTISQITPPTSSHISVTETSVPFGRPSSVRFRDPRRHARSPGTELQLCLVTGCPLTTTVWCVQLCSSLLQLGSSVRLLLIPRPRRRRPNSLPRDAAVLHAPDPWAPGRRGRDPEELDVTPSSWPGRRRGRDPELLDNVVLDACMDVDAHDNAWMKEAHGATAPTPALHGEGPVSNACLDELSAWIVLFPADFQTPEFTRWHGNDASVLCCFLAYADATACASATGQRRTCTHARPLDRHGWRAALDGGTDDASRARINWTYVPVARRYGWGSGAGGSSPSPPCNYANCRSGVPEPTKQKVAEGKQKPPAHRRRRLLCSSHDPLRAMLPAAANLTYEARCANVFKIIRFTAAMAKPGLAGARVCAVGGHDWLIELHLKVSNPNLFVGGAGAGADWIMLRVHLSSQGSPHGVAARISWRLIDPGSPPSPEKTATSSMFYENCPQDVFLVTRSELELSRRRRPGDGDCVLLQCNLTVVLDPKDVTVTAAAMAKPKLSVTVPSPDLHRQLGELLRSEKGADVTFLVAGECIPAHRSVLAARSPVFMAELLGDMKEKAPAARVVVDDMEPEVFRTLLRFVYTDTVPELEEEEGEEVTLMAQHLLEAADRYGMERLKKICVEKVSNGISLDTVATTLALAEQHGCSQLKSRCMGFILATPENYRGVAETEGYKHLEASCPSVVAELLELKVKKSAHPSYVVSCPIAFSSAHIASPPSVISFPYRRRFDAFLAMPPASIDAAISRSAGRQGSTLPAIDPGCLSTPPSTGSQQGSALPPIDADLFFHGRMWSINVDRTHLMHRRLLQVQELADASGRQPLISGLYFVEFGSGVR</sequence>
<proteinExistence type="inferred from homology"/>
<reference evidence="5" key="1">
    <citation type="submission" date="2020-07" db="EMBL/GenBank/DDBJ databases">
        <title>Genome sequence and genetic diversity analysis of an under-domesticated orphan crop, white fonio (Digitaria exilis).</title>
        <authorList>
            <person name="Bennetzen J.L."/>
            <person name="Chen S."/>
            <person name="Ma X."/>
            <person name="Wang X."/>
            <person name="Yssel A.E.J."/>
            <person name="Chaluvadi S.R."/>
            <person name="Johnson M."/>
            <person name="Gangashetty P."/>
            <person name="Hamidou F."/>
            <person name="Sanogo M.D."/>
            <person name="Zwaenepoel A."/>
            <person name="Wallace J."/>
            <person name="Van De Peer Y."/>
            <person name="Van Deynze A."/>
        </authorList>
    </citation>
    <scope>NUCLEOTIDE SEQUENCE</scope>
    <source>
        <tissue evidence="5">Leaves</tissue>
    </source>
</reference>
<dbReference type="EMBL" id="JACEFO010002056">
    <property type="protein sequence ID" value="KAF8687293.1"/>
    <property type="molecule type" value="Genomic_DNA"/>
</dbReference>
<evidence type="ECO:0000256" key="1">
    <source>
        <dbReference type="ARBA" id="ARBA00004906"/>
    </source>
</evidence>
<feature type="domain" description="BTB" evidence="4">
    <location>
        <begin position="183"/>
        <end position="255"/>
    </location>
</feature>
<evidence type="ECO:0000256" key="2">
    <source>
        <dbReference type="ARBA" id="ARBA00010846"/>
    </source>
</evidence>
<dbReference type="Pfam" id="PF24570">
    <property type="entry name" value="BACK_BPM_SPOP"/>
    <property type="match status" value="2"/>
</dbReference>
<dbReference type="SMART" id="SM00225">
    <property type="entry name" value="BTB"/>
    <property type="match status" value="2"/>
</dbReference>
<name>A0A835EGL9_9POAL</name>
<dbReference type="InterPro" id="IPR045005">
    <property type="entry name" value="BPM1-6"/>
</dbReference>
<keyword evidence="6" id="KW-1185">Reference proteome</keyword>
<dbReference type="PANTHER" id="PTHR26379">
    <property type="entry name" value="BTB/POZ AND MATH DOMAIN-CONTAINING PROTEIN 1"/>
    <property type="match status" value="1"/>
</dbReference>
<feature type="region of interest" description="Disordered" evidence="3">
    <location>
        <begin position="438"/>
        <end position="482"/>
    </location>
</feature>
<evidence type="ECO:0000259" key="4">
    <source>
        <dbReference type="PROSITE" id="PS50097"/>
    </source>
</evidence>
<protein>
    <recommendedName>
        <fullName evidence="4">BTB domain-containing protein</fullName>
    </recommendedName>
</protein>
<dbReference type="GO" id="GO:0016567">
    <property type="term" value="P:protein ubiquitination"/>
    <property type="evidence" value="ECO:0007669"/>
    <property type="project" value="InterPro"/>
</dbReference>
<dbReference type="SUPFAM" id="SSF49599">
    <property type="entry name" value="TRAF domain-like"/>
    <property type="match status" value="1"/>
</dbReference>
<dbReference type="Proteomes" id="UP000636709">
    <property type="component" value="Unassembled WGS sequence"/>
</dbReference>
<gene>
    <name evidence="5" type="ORF">HU200_042974</name>
</gene>
<dbReference type="InterPro" id="IPR011333">
    <property type="entry name" value="SKP1/BTB/POZ_sf"/>
</dbReference>
<evidence type="ECO:0000313" key="5">
    <source>
        <dbReference type="EMBL" id="KAF8687293.1"/>
    </source>
</evidence>
<dbReference type="Gene3D" id="2.60.210.10">
    <property type="entry name" value="Apoptosis, Tumor Necrosis Factor Receptor Associated Protein 2, Chain A"/>
    <property type="match status" value="1"/>
</dbReference>
<feature type="compositionally biased region" description="Basic and acidic residues" evidence="3">
    <location>
        <begin position="649"/>
        <end position="658"/>
    </location>
</feature>
<feature type="domain" description="BTB" evidence="4">
    <location>
        <begin position="869"/>
        <end position="937"/>
    </location>
</feature>
<organism evidence="5 6">
    <name type="scientific">Digitaria exilis</name>
    <dbReference type="NCBI Taxonomy" id="1010633"/>
    <lineage>
        <taxon>Eukaryota</taxon>
        <taxon>Viridiplantae</taxon>
        <taxon>Streptophyta</taxon>
        <taxon>Embryophyta</taxon>
        <taxon>Tracheophyta</taxon>
        <taxon>Spermatophyta</taxon>
        <taxon>Magnoliopsida</taxon>
        <taxon>Liliopsida</taxon>
        <taxon>Poales</taxon>
        <taxon>Poaceae</taxon>
        <taxon>PACMAD clade</taxon>
        <taxon>Panicoideae</taxon>
        <taxon>Panicodae</taxon>
        <taxon>Paniceae</taxon>
        <taxon>Anthephorinae</taxon>
        <taxon>Digitaria</taxon>
    </lineage>
</organism>
<dbReference type="InterPro" id="IPR008974">
    <property type="entry name" value="TRAF-like"/>
</dbReference>
<dbReference type="PANTHER" id="PTHR26379:SF314">
    <property type="entry name" value="OS06G0668300 PROTEIN"/>
    <property type="match status" value="1"/>
</dbReference>
<dbReference type="AlphaFoldDB" id="A0A835EGL9"/>